<dbReference type="InterPro" id="IPR002751">
    <property type="entry name" value="CbiM/NikMN"/>
</dbReference>
<protein>
    <submittedName>
        <fullName evidence="8">Uncharacterized protein</fullName>
    </submittedName>
</protein>
<evidence type="ECO:0000256" key="2">
    <source>
        <dbReference type="ARBA" id="ARBA00022448"/>
    </source>
</evidence>
<feature type="transmembrane region" description="Helical" evidence="7">
    <location>
        <begin position="6"/>
        <end position="26"/>
    </location>
</feature>
<keyword evidence="3" id="KW-1003">Cell membrane</keyword>
<reference evidence="8" key="1">
    <citation type="submission" date="2014-09" db="EMBL/GenBank/DDBJ databases">
        <authorList>
            <person name="Probst J Alexander"/>
        </authorList>
    </citation>
    <scope>NUCLEOTIDE SEQUENCE</scope>
</reference>
<evidence type="ECO:0000256" key="1">
    <source>
        <dbReference type="ARBA" id="ARBA00004651"/>
    </source>
</evidence>
<keyword evidence="4 7" id="KW-0812">Transmembrane</keyword>
<keyword evidence="2" id="KW-0813">Transport</keyword>
<comment type="subcellular location">
    <subcellularLocation>
        <location evidence="1">Cell membrane</location>
        <topology evidence="1">Multi-pass membrane protein</topology>
    </subcellularLocation>
</comment>
<dbReference type="GO" id="GO:0005886">
    <property type="term" value="C:plasma membrane"/>
    <property type="evidence" value="ECO:0007669"/>
    <property type="project" value="UniProtKB-SubCell"/>
</dbReference>
<sequence length="42" mass="4740">MVSVHAVIGLIEGLITMAVVSFVLKVRPDLLNLEKFKFKNLR</sequence>
<accession>A0A098EE91</accession>
<name>A0A098EE91_9ZZZZ</name>
<evidence type="ECO:0000256" key="5">
    <source>
        <dbReference type="ARBA" id="ARBA00022989"/>
    </source>
</evidence>
<proteinExistence type="predicted"/>
<evidence type="ECO:0000256" key="3">
    <source>
        <dbReference type="ARBA" id="ARBA00022475"/>
    </source>
</evidence>
<keyword evidence="6 7" id="KW-0472">Membrane</keyword>
<gene>
    <name evidence="8" type="ORF">MSIBF_A530001</name>
</gene>
<evidence type="ECO:0000256" key="6">
    <source>
        <dbReference type="ARBA" id="ARBA00023136"/>
    </source>
</evidence>
<dbReference type="AlphaFoldDB" id="A0A098EE91"/>
<evidence type="ECO:0000256" key="7">
    <source>
        <dbReference type="SAM" id="Phobius"/>
    </source>
</evidence>
<evidence type="ECO:0000256" key="4">
    <source>
        <dbReference type="ARBA" id="ARBA00022692"/>
    </source>
</evidence>
<organism evidence="8">
    <name type="scientific">groundwater metagenome</name>
    <dbReference type="NCBI Taxonomy" id="717931"/>
    <lineage>
        <taxon>unclassified sequences</taxon>
        <taxon>metagenomes</taxon>
        <taxon>ecological metagenomes</taxon>
    </lineage>
</organism>
<keyword evidence="5 7" id="KW-1133">Transmembrane helix</keyword>
<evidence type="ECO:0000313" key="8">
    <source>
        <dbReference type="EMBL" id="CEG13809.1"/>
    </source>
</evidence>
<dbReference type="Pfam" id="PF01891">
    <property type="entry name" value="CbiM"/>
    <property type="match status" value="1"/>
</dbReference>
<dbReference type="GO" id="GO:0000041">
    <property type="term" value="P:transition metal ion transport"/>
    <property type="evidence" value="ECO:0007669"/>
    <property type="project" value="InterPro"/>
</dbReference>
<dbReference type="EMBL" id="CCXY01000417">
    <property type="protein sequence ID" value="CEG13809.1"/>
    <property type="molecule type" value="Genomic_DNA"/>
</dbReference>